<dbReference type="Proteomes" id="UP000670947">
    <property type="component" value="Unassembled WGS sequence"/>
</dbReference>
<dbReference type="InterPro" id="IPR055170">
    <property type="entry name" value="GFO_IDH_MocA-like_dom"/>
</dbReference>
<evidence type="ECO:0000259" key="3">
    <source>
        <dbReference type="Pfam" id="PF22725"/>
    </source>
</evidence>
<dbReference type="Pfam" id="PF22725">
    <property type="entry name" value="GFO_IDH_MocA_C3"/>
    <property type="match status" value="1"/>
</dbReference>
<keyword evidence="5" id="KW-1185">Reference proteome</keyword>
<protein>
    <submittedName>
        <fullName evidence="4">Gfo/Idh/MocA family oxidoreductase</fullName>
    </submittedName>
</protein>
<dbReference type="EMBL" id="JAGGDJ010000013">
    <property type="protein sequence ID" value="MBO7745923.1"/>
    <property type="molecule type" value="Genomic_DNA"/>
</dbReference>
<name>A0ABS3WC94_9BACL</name>
<dbReference type="Gene3D" id="3.30.360.10">
    <property type="entry name" value="Dihydrodipicolinate Reductase, domain 2"/>
    <property type="match status" value="1"/>
</dbReference>
<comment type="caution">
    <text evidence="4">The sequence shown here is derived from an EMBL/GenBank/DDBJ whole genome shotgun (WGS) entry which is preliminary data.</text>
</comment>
<dbReference type="SUPFAM" id="SSF55347">
    <property type="entry name" value="Glyceraldehyde-3-phosphate dehydrogenase-like, C-terminal domain"/>
    <property type="match status" value="1"/>
</dbReference>
<proteinExistence type="predicted"/>
<dbReference type="PANTHER" id="PTHR43818">
    <property type="entry name" value="BCDNA.GH03377"/>
    <property type="match status" value="1"/>
</dbReference>
<dbReference type="InterPro" id="IPR000683">
    <property type="entry name" value="Gfo/Idh/MocA-like_OxRdtase_N"/>
</dbReference>
<evidence type="ECO:0000259" key="2">
    <source>
        <dbReference type="Pfam" id="PF01408"/>
    </source>
</evidence>
<reference evidence="4 5" key="1">
    <citation type="submission" date="2021-03" db="EMBL/GenBank/DDBJ databases">
        <title>Paenibacillus artemisicola MWE-103 whole genome sequence.</title>
        <authorList>
            <person name="Ham Y.J."/>
        </authorList>
    </citation>
    <scope>NUCLEOTIDE SEQUENCE [LARGE SCALE GENOMIC DNA]</scope>
    <source>
        <strain evidence="4 5">MWE-103</strain>
    </source>
</reference>
<evidence type="ECO:0000313" key="4">
    <source>
        <dbReference type="EMBL" id="MBO7745923.1"/>
    </source>
</evidence>
<sequence>MRLYLIGAGVIARTHAEAAAKLPVTAELRVADPSPAALEAFAERFPDALRFADAEAMLAAEPPREDDIVIVATPPFAHLEPVKLALRSGRHVLCEKPLAMNDAEAEEMLRVAGECGRKLGCCSVRFKGMAHMEAVKRVLRSGALGDVYHATFAHKSERSRAGIEYQPASRWFLDKSKSGGGILIDWGPYDFATLIDVLDPAEIEFGGAWTRRPVTEADPADVVFDVETHAGAYMTFRGAGEPVRVHYERASCAHGEACGRAEIEGTRGAVRWHPFDSKQPVYIRYDKGGSIVEEQVETGPRGDLTIFDNPLFHFWAELQNGESLSNTGRRAVDHFRCLSAFYACAETGQKQTVAIAGAKGERA</sequence>
<evidence type="ECO:0000256" key="1">
    <source>
        <dbReference type="ARBA" id="ARBA00023002"/>
    </source>
</evidence>
<dbReference type="Pfam" id="PF01408">
    <property type="entry name" value="GFO_IDH_MocA"/>
    <property type="match status" value="1"/>
</dbReference>
<feature type="domain" description="Gfo/Idh/MocA-like oxidoreductase N-terminal" evidence="2">
    <location>
        <begin position="2"/>
        <end position="119"/>
    </location>
</feature>
<dbReference type="InterPro" id="IPR036291">
    <property type="entry name" value="NAD(P)-bd_dom_sf"/>
</dbReference>
<dbReference type="RefSeq" id="WP_208848744.1">
    <property type="nucleotide sequence ID" value="NZ_JAGGDJ010000013.1"/>
</dbReference>
<dbReference type="Gene3D" id="3.40.50.720">
    <property type="entry name" value="NAD(P)-binding Rossmann-like Domain"/>
    <property type="match status" value="1"/>
</dbReference>
<accession>A0ABS3WC94</accession>
<feature type="domain" description="GFO/IDH/MocA-like oxidoreductase" evidence="3">
    <location>
        <begin position="133"/>
        <end position="270"/>
    </location>
</feature>
<keyword evidence="1" id="KW-0560">Oxidoreductase</keyword>
<evidence type="ECO:0000313" key="5">
    <source>
        <dbReference type="Proteomes" id="UP000670947"/>
    </source>
</evidence>
<dbReference type="SUPFAM" id="SSF51735">
    <property type="entry name" value="NAD(P)-binding Rossmann-fold domains"/>
    <property type="match status" value="1"/>
</dbReference>
<dbReference type="PANTHER" id="PTHR43818:SF11">
    <property type="entry name" value="BCDNA.GH03377"/>
    <property type="match status" value="1"/>
</dbReference>
<organism evidence="4 5">
    <name type="scientific">Paenibacillus artemisiicola</name>
    <dbReference type="NCBI Taxonomy" id="1172618"/>
    <lineage>
        <taxon>Bacteria</taxon>
        <taxon>Bacillati</taxon>
        <taxon>Bacillota</taxon>
        <taxon>Bacilli</taxon>
        <taxon>Bacillales</taxon>
        <taxon>Paenibacillaceae</taxon>
        <taxon>Paenibacillus</taxon>
    </lineage>
</organism>
<dbReference type="InterPro" id="IPR050463">
    <property type="entry name" value="Gfo/Idh/MocA_oxidrdct_glycsds"/>
</dbReference>
<gene>
    <name evidence="4" type="ORF">I8J29_17080</name>
</gene>